<keyword evidence="2" id="KW-0472">Membrane</keyword>
<evidence type="ECO:0000256" key="2">
    <source>
        <dbReference type="SAM" id="Phobius"/>
    </source>
</evidence>
<reference evidence="3 4" key="1">
    <citation type="journal article" date="2021" name="BMC Genomics">
        <title>Datura genome reveals duplications of psychoactive alkaloid biosynthetic genes and high mutation rate following tissue culture.</title>
        <authorList>
            <person name="Rajewski A."/>
            <person name="Carter-House D."/>
            <person name="Stajich J."/>
            <person name="Litt A."/>
        </authorList>
    </citation>
    <scope>NUCLEOTIDE SEQUENCE [LARGE SCALE GENOMIC DNA]</scope>
    <source>
        <strain evidence="3">AR-01</strain>
    </source>
</reference>
<comment type="caution">
    <text evidence="3">The sequence shown here is derived from an EMBL/GenBank/DDBJ whole genome shotgun (WGS) entry which is preliminary data.</text>
</comment>
<protein>
    <submittedName>
        <fullName evidence="3">Uncharacterized protein</fullName>
    </submittedName>
</protein>
<keyword evidence="4" id="KW-1185">Reference proteome</keyword>
<feature type="transmembrane region" description="Helical" evidence="2">
    <location>
        <begin position="21"/>
        <end position="42"/>
    </location>
</feature>
<name>A0ABS8UV06_DATST</name>
<feature type="non-terminal residue" evidence="3">
    <location>
        <position position="1"/>
    </location>
</feature>
<evidence type="ECO:0000313" key="3">
    <source>
        <dbReference type="EMBL" id="MCD9638660.1"/>
    </source>
</evidence>
<evidence type="ECO:0000313" key="4">
    <source>
        <dbReference type="Proteomes" id="UP000823775"/>
    </source>
</evidence>
<dbReference type="Proteomes" id="UP000823775">
    <property type="component" value="Unassembled WGS sequence"/>
</dbReference>
<keyword evidence="2" id="KW-0812">Transmembrane</keyword>
<feature type="region of interest" description="Disordered" evidence="1">
    <location>
        <begin position="105"/>
        <end position="127"/>
    </location>
</feature>
<organism evidence="3 4">
    <name type="scientific">Datura stramonium</name>
    <name type="common">Jimsonweed</name>
    <name type="synonym">Common thornapple</name>
    <dbReference type="NCBI Taxonomy" id="4076"/>
    <lineage>
        <taxon>Eukaryota</taxon>
        <taxon>Viridiplantae</taxon>
        <taxon>Streptophyta</taxon>
        <taxon>Embryophyta</taxon>
        <taxon>Tracheophyta</taxon>
        <taxon>Spermatophyta</taxon>
        <taxon>Magnoliopsida</taxon>
        <taxon>eudicotyledons</taxon>
        <taxon>Gunneridae</taxon>
        <taxon>Pentapetalae</taxon>
        <taxon>asterids</taxon>
        <taxon>lamiids</taxon>
        <taxon>Solanales</taxon>
        <taxon>Solanaceae</taxon>
        <taxon>Solanoideae</taxon>
        <taxon>Datureae</taxon>
        <taxon>Datura</taxon>
    </lineage>
</organism>
<gene>
    <name evidence="3" type="ORF">HAX54_022782</name>
</gene>
<dbReference type="EMBL" id="JACEIK010002752">
    <property type="protein sequence ID" value="MCD9638660.1"/>
    <property type="molecule type" value="Genomic_DNA"/>
</dbReference>
<evidence type="ECO:0000256" key="1">
    <source>
        <dbReference type="SAM" id="MobiDB-lite"/>
    </source>
</evidence>
<keyword evidence="2" id="KW-1133">Transmembrane helix</keyword>
<proteinExistence type="predicted"/>
<feature type="compositionally biased region" description="Basic and acidic residues" evidence="1">
    <location>
        <begin position="112"/>
        <end position="122"/>
    </location>
</feature>
<feature type="non-terminal residue" evidence="3">
    <location>
        <position position="147"/>
    </location>
</feature>
<sequence length="147" mass="16783">FATCRLELVTRRRAERRRRTRVVTGVVWLSLGFRRSYVWWLVGAATMENQPVAASDRENNGKKAAPIWSFIGAVRRIKRGKQCLLGQRGGRLEIGVCFAGGSTVRQRKKTNERRDERKKENGVDVLGPPTVVTLSLQRFYSRRSDPP</sequence>
<accession>A0ABS8UV06</accession>